<organism evidence="1 2">
    <name type="scientific">Lyngbya aestuarii BL J</name>
    <dbReference type="NCBI Taxonomy" id="1348334"/>
    <lineage>
        <taxon>Bacteria</taxon>
        <taxon>Bacillati</taxon>
        <taxon>Cyanobacteriota</taxon>
        <taxon>Cyanophyceae</taxon>
        <taxon>Oscillatoriophycideae</taxon>
        <taxon>Oscillatoriales</taxon>
        <taxon>Microcoleaceae</taxon>
        <taxon>Lyngbya</taxon>
    </lineage>
</organism>
<dbReference type="AlphaFoldDB" id="U7QA87"/>
<keyword evidence="2" id="KW-1185">Reference proteome</keyword>
<evidence type="ECO:0000313" key="1">
    <source>
        <dbReference type="EMBL" id="ERT04738.1"/>
    </source>
</evidence>
<proteinExistence type="predicted"/>
<evidence type="ECO:0000313" key="2">
    <source>
        <dbReference type="Proteomes" id="UP000017127"/>
    </source>
</evidence>
<accession>U7QA87</accession>
<reference evidence="1 2" key="1">
    <citation type="journal article" date="2013" name="Front. Microbiol.">
        <title>Comparative genomic analyses of the cyanobacterium, Lyngbya aestuarii BL J, a powerful hydrogen producer.</title>
        <authorList>
            <person name="Kothari A."/>
            <person name="Vaughn M."/>
            <person name="Garcia-Pichel F."/>
        </authorList>
    </citation>
    <scope>NUCLEOTIDE SEQUENCE [LARGE SCALE GENOMIC DNA]</scope>
    <source>
        <strain evidence="1 2">BL J</strain>
    </source>
</reference>
<dbReference type="RefSeq" id="WP_023068995.1">
    <property type="nucleotide sequence ID" value="NZ_AUZM01000082.1"/>
</dbReference>
<sequence>MSNLIQYYRVFLPKFKRRCLKYFSQILKDPHWFLMFFTSRIKIFRDVGIYFSKKKQYFFNKNIEIKYQKTIFEEIDPEKIVRSLREDGLYCGIYLPQKIIQEILAFSSQINYWGNADPRFPFFLENQDREEKKFQCRFITGHHFNPSQNCPAIKTIENDSMLWKIAAEYLETKPVLVESRIRWTFPIGETVDEPFRGVFKFHYDLEDYRFIKFMFYLTDVDELSCPHSCVKGSHNHKKLSHQFSLLRERDDQEIIDYYGRDKVQTIYGQAGFGFVEDFYCFHKATLPVYRDRLILEVKFAMNKYTV</sequence>
<dbReference type="Proteomes" id="UP000017127">
    <property type="component" value="Unassembled WGS sequence"/>
</dbReference>
<dbReference type="PATRIC" id="fig|1348334.3.peg.5117"/>
<comment type="caution">
    <text evidence="1">The sequence shown here is derived from an EMBL/GenBank/DDBJ whole genome shotgun (WGS) entry which is preliminary data.</text>
</comment>
<dbReference type="SUPFAM" id="SSF51197">
    <property type="entry name" value="Clavaminate synthase-like"/>
    <property type="match status" value="1"/>
</dbReference>
<gene>
    <name evidence="1" type="ORF">M595_5319</name>
</gene>
<dbReference type="EMBL" id="AUZM01000082">
    <property type="protein sequence ID" value="ERT04738.1"/>
    <property type="molecule type" value="Genomic_DNA"/>
</dbReference>
<evidence type="ECO:0008006" key="3">
    <source>
        <dbReference type="Google" id="ProtNLM"/>
    </source>
</evidence>
<name>U7QA87_9CYAN</name>
<protein>
    <recommendedName>
        <fullName evidence="3">Phytanoyl-CoA dioxygenase family protein</fullName>
    </recommendedName>
</protein>